<reference evidence="2" key="1">
    <citation type="submission" date="2016-10" db="EMBL/GenBank/DDBJ databases">
        <authorList>
            <person name="Varghese N."/>
            <person name="Submissions S."/>
        </authorList>
    </citation>
    <scope>NUCLEOTIDE SEQUENCE [LARGE SCALE GENOMIC DNA]</scope>
    <source>
        <strain evidence="2">DSM 17465</strain>
    </source>
</reference>
<sequence>MGGSRPPLPLCDFEEGSEADGQSFPSLFHAELEFNSHATTTSLPGFASIGVPNSPIARTDTRCCFVRKWL</sequence>
<protein>
    <submittedName>
        <fullName evidence="1">Uncharacterized protein</fullName>
    </submittedName>
</protein>
<dbReference type="EMBL" id="FPBD01000008">
    <property type="protein sequence ID" value="SFU09643.1"/>
    <property type="molecule type" value="Genomic_DNA"/>
</dbReference>
<proteinExistence type="predicted"/>
<organism evidence="1 2">
    <name type="scientific">Pseudovibrio denitrificans</name>
    <dbReference type="NCBI Taxonomy" id="258256"/>
    <lineage>
        <taxon>Bacteria</taxon>
        <taxon>Pseudomonadati</taxon>
        <taxon>Pseudomonadota</taxon>
        <taxon>Alphaproteobacteria</taxon>
        <taxon>Hyphomicrobiales</taxon>
        <taxon>Stappiaceae</taxon>
        <taxon>Pseudovibrio</taxon>
    </lineage>
</organism>
<gene>
    <name evidence="1" type="ORF">SAMN05444141_108174</name>
</gene>
<evidence type="ECO:0000313" key="2">
    <source>
        <dbReference type="Proteomes" id="UP000183371"/>
    </source>
</evidence>
<name>A0A1I7DD25_9HYPH</name>
<dbReference type="AlphaFoldDB" id="A0A1I7DD25"/>
<dbReference type="Proteomes" id="UP000183371">
    <property type="component" value="Unassembled WGS sequence"/>
</dbReference>
<accession>A0A1I7DD25</accession>
<evidence type="ECO:0000313" key="1">
    <source>
        <dbReference type="EMBL" id="SFU09643.1"/>
    </source>
</evidence>
<keyword evidence="2" id="KW-1185">Reference proteome</keyword>